<keyword evidence="2" id="KW-1185">Reference proteome</keyword>
<comment type="caution">
    <text evidence="1">The sequence shown here is derived from an EMBL/GenBank/DDBJ whole genome shotgun (WGS) entry which is preliminary data.</text>
</comment>
<dbReference type="EMBL" id="JANFPJ010000010">
    <property type="protein sequence ID" value="MDT7525593.1"/>
    <property type="molecule type" value="Genomic_DNA"/>
</dbReference>
<proteinExistence type="predicted"/>
<name>A0ABU3KVS1_9GAMM</name>
<evidence type="ECO:0000313" key="2">
    <source>
        <dbReference type="Proteomes" id="UP001305027"/>
    </source>
</evidence>
<dbReference type="Proteomes" id="UP001305027">
    <property type="component" value="Unassembled WGS sequence"/>
</dbReference>
<evidence type="ECO:0000313" key="1">
    <source>
        <dbReference type="EMBL" id="MDT7525593.1"/>
    </source>
</evidence>
<gene>
    <name evidence="1" type="ORF">NOG12_05865</name>
</gene>
<reference evidence="1 2" key="1">
    <citation type="submission" date="2022-07" db="EMBL/GenBank/DDBJ databases">
        <title>Pseudidiomarina sp. nov, a marine bacterium isolated from Pacific Ocean.</title>
        <authorList>
            <person name="Wang Y."/>
        </authorList>
    </citation>
    <scope>NUCLEOTIDE SEQUENCE [LARGE SCALE GENOMIC DNA]</scope>
    <source>
        <strain evidence="1 2">GXY010</strain>
    </source>
</reference>
<organism evidence="1 2">
    <name type="scientific">Pseudidiomarina fusca</name>
    <dbReference type="NCBI Taxonomy" id="2965078"/>
    <lineage>
        <taxon>Bacteria</taxon>
        <taxon>Pseudomonadati</taxon>
        <taxon>Pseudomonadota</taxon>
        <taxon>Gammaproteobacteria</taxon>
        <taxon>Alteromonadales</taxon>
        <taxon>Idiomarinaceae</taxon>
        <taxon>Pseudidiomarina</taxon>
    </lineage>
</organism>
<protein>
    <submittedName>
        <fullName evidence="1">Uncharacterized protein</fullName>
    </submittedName>
</protein>
<sequence length="466" mass="52574">MLTHFLFAVTVSLAPVAEHDAGQQNETQKELLQFATTTQESHRHFASVWPGFWAENTPFIVYNHEGQAVLYTTKEPIPGEQKLAANYYYYSERLPNLTDFPFDINYPLPNNQVATAVRVGSGDDATDRRDTLLHEAFHGYQRAEFADVGRSEFLDPKHLDEAEIRAMLQLQFALAKQAHESREEEDIRDWLTVRVALSEVIASEVSVYLGDVERYEGTAHWVGIQASSAGHYRDNLNNFSNNFPELFDTTFAIRSSAYVTGALLIDLVSDFSDSDNNWRDAIEQGKTPYELAVQIFGISTEEAIARFNDVIAQHGFSDYMARAQTTTSDLVTVADIEASYPYRLDITLSVVINDGRAELPMSFFGGDKGFHQLEENLLFLPNAETFQLTMPDSMIDVRNAPVLADMRKLGEREVTYSFWSQSPIITIDALESMNDLKLQFGQSIIQSPAGWTLDSTSTNEHLRITF</sequence>
<dbReference type="RefSeq" id="WP_313932691.1">
    <property type="nucleotide sequence ID" value="NZ_JANFPJ010000010.1"/>
</dbReference>
<accession>A0ABU3KVS1</accession>